<dbReference type="EMBL" id="MTEJ01000275">
    <property type="protein sequence ID" value="OQX05748.1"/>
    <property type="molecule type" value="Genomic_DNA"/>
</dbReference>
<evidence type="ECO:0000256" key="3">
    <source>
        <dbReference type="ARBA" id="ARBA00022679"/>
    </source>
</evidence>
<evidence type="ECO:0000313" key="9">
    <source>
        <dbReference type="EMBL" id="OQX05748.1"/>
    </source>
</evidence>
<evidence type="ECO:0000256" key="7">
    <source>
        <dbReference type="SAM" id="Phobius"/>
    </source>
</evidence>
<dbReference type="NCBIfam" id="TIGR03023">
    <property type="entry name" value="WcaJ_sugtrans"/>
    <property type="match status" value="1"/>
</dbReference>
<dbReference type="PANTHER" id="PTHR30576:SF21">
    <property type="entry name" value="UDP-GLUCOSE:UNDECAPRENYL-PHOSPHATE GLUCOSE-1-PHOSPHATE TRANSFERASE"/>
    <property type="match status" value="1"/>
</dbReference>
<dbReference type="Proteomes" id="UP000192491">
    <property type="component" value="Unassembled WGS sequence"/>
</dbReference>
<dbReference type="GO" id="GO:0009242">
    <property type="term" value="P:colanic acid biosynthetic process"/>
    <property type="evidence" value="ECO:0007669"/>
    <property type="project" value="TreeGrafter"/>
</dbReference>
<dbReference type="GO" id="GO:0089702">
    <property type="term" value="F:undecaprenyl-phosphate glucose phosphotransferase activity"/>
    <property type="evidence" value="ECO:0007669"/>
    <property type="project" value="TreeGrafter"/>
</dbReference>
<feature type="domain" description="Bacterial sugar transferase" evidence="8">
    <location>
        <begin position="276"/>
        <end position="460"/>
    </location>
</feature>
<evidence type="ECO:0000259" key="8">
    <source>
        <dbReference type="Pfam" id="PF02397"/>
    </source>
</evidence>
<dbReference type="InterPro" id="IPR017473">
    <property type="entry name" value="Undecaprenyl-P_gluc_Ptfrase"/>
</dbReference>
<dbReference type="PANTHER" id="PTHR30576">
    <property type="entry name" value="COLANIC BIOSYNTHESIS UDP-GLUCOSE LIPID CARRIER TRANSFERASE"/>
    <property type="match status" value="1"/>
</dbReference>
<feature type="transmembrane region" description="Helical" evidence="7">
    <location>
        <begin position="104"/>
        <end position="127"/>
    </location>
</feature>
<keyword evidence="6 7" id="KW-0472">Membrane</keyword>
<keyword evidence="4 7" id="KW-0812">Transmembrane</keyword>
<dbReference type="Pfam" id="PF02397">
    <property type="entry name" value="Bac_transf"/>
    <property type="match status" value="1"/>
</dbReference>
<dbReference type="Pfam" id="PF13727">
    <property type="entry name" value="CoA_binding_3"/>
    <property type="match status" value="1"/>
</dbReference>
<feature type="transmembrane region" description="Helical" evidence="7">
    <location>
        <begin position="40"/>
        <end position="57"/>
    </location>
</feature>
<protein>
    <submittedName>
        <fullName evidence="9">Undecaprenyl-phosphate glucose phosphotransferase</fullName>
    </submittedName>
</protein>
<sequence>MKNLKANNKISSELIYRGADTLIILGILVLASLHSNNYNIQGYLIVGLGASLLFGLIGRFTDIYTSWSGRPFFRDEVIRTVVTWLVTFLFLIFVIFVVKTSEEFSRFVLISWLVITPILLIVSRYALRSLQASLKRIGINNHTIVIAGITTQGLRFAEMIDSQPDSGFQIAGFYSIEADGDAIELPCQYAHLGDKAAMVEAARTGEWEQIYLAPTTGHSDASMQLINELADTITPIRLIPDNFTNSLLHSRYMEIAETPILRIYDAPMSAQRALIKRIEDLLLGIFLLLLVSPLMLGIALAIKLTSRGPILFKQTRHGFRGEKFQVLKFRTMSVCENGSSIRQATRNDCRITRVGAFLRKTSLDELPQFLNVLQGHMSIVGPRPHAVAHNEEYRQLIPGYMRRHLMKPGITGWAQVNGWRGETDTLFKMEKRVELDMEYIRSWSLTLDLRIILVTAFKTLHDKNAY</sequence>
<gene>
    <name evidence="9" type="ORF">BWK73_32760</name>
</gene>
<dbReference type="STRING" id="1123401.GCA_000621325_00479"/>
<evidence type="ECO:0000256" key="6">
    <source>
        <dbReference type="ARBA" id="ARBA00023136"/>
    </source>
</evidence>
<evidence type="ECO:0000256" key="1">
    <source>
        <dbReference type="ARBA" id="ARBA00004141"/>
    </source>
</evidence>
<dbReference type="AlphaFoldDB" id="A0A1Y1QHH4"/>
<organism evidence="9 10">
    <name type="scientific">Thiothrix lacustris</name>
    <dbReference type="NCBI Taxonomy" id="525917"/>
    <lineage>
        <taxon>Bacteria</taxon>
        <taxon>Pseudomonadati</taxon>
        <taxon>Pseudomonadota</taxon>
        <taxon>Gammaproteobacteria</taxon>
        <taxon>Thiotrichales</taxon>
        <taxon>Thiotrichaceae</taxon>
        <taxon>Thiothrix</taxon>
    </lineage>
</organism>
<accession>A0A1Y1QHH4</accession>
<evidence type="ECO:0000256" key="4">
    <source>
        <dbReference type="ARBA" id="ARBA00022692"/>
    </source>
</evidence>
<feature type="transmembrane region" description="Helical" evidence="7">
    <location>
        <begin position="281"/>
        <end position="302"/>
    </location>
</feature>
<evidence type="ECO:0000313" key="10">
    <source>
        <dbReference type="Proteomes" id="UP000192491"/>
    </source>
</evidence>
<comment type="similarity">
    <text evidence="2">Belongs to the bacterial sugar transferase family.</text>
</comment>
<dbReference type="InterPro" id="IPR017475">
    <property type="entry name" value="EPS_sugar_tfrase"/>
</dbReference>
<keyword evidence="5 7" id="KW-1133">Transmembrane helix</keyword>
<feature type="transmembrane region" description="Helical" evidence="7">
    <location>
        <begin position="77"/>
        <end position="98"/>
    </location>
</feature>
<evidence type="ECO:0000256" key="2">
    <source>
        <dbReference type="ARBA" id="ARBA00006464"/>
    </source>
</evidence>
<feature type="transmembrane region" description="Helical" evidence="7">
    <location>
        <begin position="14"/>
        <end position="34"/>
    </location>
</feature>
<reference evidence="9 10" key="1">
    <citation type="submission" date="2017-01" db="EMBL/GenBank/DDBJ databases">
        <title>Novel large sulfur bacteria in the metagenomes of groundwater-fed chemosynthetic microbial mats in the Lake Huron basin.</title>
        <authorList>
            <person name="Sharrar A.M."/>
            <person name="Flood B.E."/>
            <person name="Bailey J.V."/>
            <person name="Jones D.S."/>
            <person name="Biddanda B."/>
            <person name="Ruberg S.A."/>
            <person name="Marcus D.N."/>
            <person name="Dick G.J."/>
        </authorList>
    </citation>
    <scope>NUCLEOTIDE SEQUENCE [LARGE SCALE GENOMIC DNA]</scope>
    <source>
        <strain evidence="9">A8</strain>
    </source>
</reference>
<proteinExistence type="inferred from homology"/>
<dbReference type="NCBIfam" id="TIGR03025">
    <property type="entry name" value="EPS_sugtrans"/>
    <property type="match status" value="1"/>
</dbReference>
<name>A0A1Y1QHH4_9GAMM</name>
<dbReference type="InterPro" id="IPR003362">
    <property type="entry name" value="Bact_transf"/>
</dbReference>
<keyword evidence="3 9" id="KW-0808">Transferase</keyword>
<comment type="caution">
    <text evidence="9">The sequence shown here is derived from an EMBL/GenBank/DDBJ whole genome shotgun (WGS) entry which is preliminary data.</text>
</comment>
<evidence type="ECO:0000256" key="5">
    <source>
        <dbReference type="ARBA" id="ARBA00022989"/>
    </source>
</evidence>
<comment type="subcellular location">
    <subcellularLocation>
        <location evidence="1">Membrane</location>
        <topology evidence="1">Multi-pass membrane protein</topology>
    </subcellularLocation>
</comment>
<dbReference type="GO" id="GO:0016020">
    <property type="term" value="C:membrane"/>
    <property type="evidence" value="ECO:0007669"/>
    <property type="project" value="UniProtKB-SubCell"/>
</dbReference>